<keyword evidence="2" id="KW-1185">Reference proteome</keyword>
<dbReference type="AlphaFoldDB" id="A0A9N7USV6"/>
<proteinExistence type="predicted"/>
<reference evidence="1" key="1">
    <citation type="submission" date="2020-03" db="EMBL/GenBank/DDBJ databases">
        <authorList>
            <person name="Weist P."/>
        </authorList>
    </citation>
    <scope>NUCLEOTIDE SEQUENCE</scope>
</reference>
<evidence type="ECO:0000313" key="1">
    <source>
        <dbReference type="EMBL" id="CAB1438493.1"/>
    </source>
</evidence>
<accession>A0A9N7USV6</accession>
<sequence length="152" mass="16667">MQGCRTGCSSLMNRAISLSRGYRAACHLPAHYQNGVHDGLLSSAGAPTGITGNQFHFLYVRVRRVALAAEQNSHLIGKQGRSTTTSRSTPQAAVPFFRILDDLEIVRAEEGNEPALVGATGRTPLCTQRQMKHMTYIIVENGEETDEKHQQC</sequence>
<gene>
    <name evidence="1" type="ORF">PLEPLA_LOCUS26412</name>
</gene>
<comment type="caution">
    <text evidence="1">The sequence shown here is derived from an EMBL/GenBank/DDBJ whole genome shotgun (WGS) entry which is preliminary data.</text>
</comment>
<dbReference type="Proteomes" id="UP001153269">
    <property type="component" value="Unassembled WGS sequence"/>
</dbReference>
<evidence type="ECO:0000313" key="2">
    <source>
        <dbReference type="Proteomes" id="UP001153269"/>
    </source>
</evidence>
<protein>
    <submittedName>
        <fullName evidence="1">Uncharacterized protein</fullName>
    </submittedName>
</protein>
<organism evidence="1 2">
    <name type="scientific">Pleuronectes platessa</name>
    <name type="common">European plaice</name>
    <dbReference type="NCBI Taxonomy" id="8262"/>
    <lineage>
        <taxon>Eukaryota</taxon>
        <taxon>Metazoa</taxon>
        <taxon>Chordata</taxon>
        <taxon>Craniata</taxon>
        <taxon>Vertebrata</taxon>
        <taxon>Euteleostomi</taxon>
        <taxon>Actinopterygii</taxon>
        <taxon>Neopterygii</taxon>
        <taxon>Teleostei</taxon>
        <taxon>Neoteleostei</taxon>
        <taxon>Acanthomorphata</taxon>
        <taxon>Carangaria</taxon>
        <taxon>Pleuronectiformes</taxon>
        <taxon>Pleuronectoidei</taxon>
        <taxon>Pleuronectidae</taxon>
        <taxon>Pleuronectes</taxon>
    </lineage>
</organism>
<name>A0A9N7USV6_PLEPL</name>
<dbReference type="EMBL" id="CADEAL010002168">
    <property type="protein sequence ID" value="CAB1438493.1"/>
    <property type="molecule type" value="Genomic_DNA"/>
</dbReference>